<sequence length="100" mass="11984">MQNTQHAAKHPHQHAEQAYGIKKQSQMDAKQPQRLQNSKRNMQNIFIENKKMENNHREMLTTLKGVKHSHKYVKYKQKDAKQPRKEEKIPKDDKIKKENI</sequence>
<dbReference type="EMBL" id="JAHUTI010069296">
    <property type="protein sequence ID" value="MED6254255.1"/>
    <property type="molecule type" value="Genomic_DNA"/>
</dbReference>
<evidence type="ECO:0000313" key="3">
    <source>
        <dbReference type="Proteomes" id="UP001345963"/>
    </source>
</evidence>
<dbReference type="Proteomes" id="UP001345963">
    <property type="component" value="Unassembled WGS sequence"/>
</dbReference>
<accession>A0ABU7BW07</accession>
<proteinExistence type="predicted"/>
<name>A0ABU7BW07_9TELE</name>
<protein>
    <submittedName>
        <fullName evidence="2">Uncharacterized protein</fullName>
    </submittedName>
</protein>
<feature type="compositionally biased region" description="Basic residues" evidence="1">
    <location>
        <begin position="65"/>
        <end position="75"/>
    </location>
</feature>
<evidence type="ECO:0000256" key="1">
    <source>
        <dbReference type="SAM" id="MobiDB-lite"/>
    </source>
</evidence>
<feature type="compositionally biased region" description="Basic and acidic residues" evidence="1">
    <location>
        <begin position="48"/>
        <end position="59"/>
    </location>
</feature>
<feature type="compositionally biased region" description="Polar residues" evidence="1">
    <location>
        <begin position="23"/>
        <end position="46"/>
    </location>
</feature>
<keyword evidence="3" id="KW-1185">Reference proteome</keyword>
<evidence type="ECO:0000313" key="2">
    <source>
        <dbReference type="EMBL" id="MED6254255.1"/>
    </source>
</evidence>
<feature type="region of interest" description="Disordered" evidence="1">
    <location>
        <begin position="1"/>
        <end position="100"/>
    </location>
</feature>
<organism evidence="2 3">
    <name type="scientific">Ataeniobius toweri</name>
    <dbReference type="NCBI Taxonomy" id="208326"/>
    <lineage>
        <taxon>Eukaryota</taxon>
        <taxon>Metazoa</taxon>
        <taxon>Chordata</taxon>
        <taxon>Craniata</taxon>
        <taxon>Vertebrata</taxon>
        <taxon>Euteleostomi</taxon>
        <taxon>Actinopterygii</taxon>
        <taxon>Neopterygii</taxon>
        <taxon>Teleostei</taxon>
        <taxon>Neoteleostei</taxon>
        <taxon>Acanthomorphata</taxon>
        <taxon>Ovalentaria</taxon>
        <taxon>Atherinomorphae</taxon>
        <taxon>Cyprinodontiformes</taxon>
        <taxon>Goodeidae</taxon>
        <taxon>Ataeniobius</taxon>
    </lineage>
</organism>
<reference evidence="2 3" key="1">
    <citation type="submission" date="2021-07" db="EMBL/GenBank/DDBJ databases">
        <authorList>
            <person name="Palmer J.M."/>
        </authorList>
    </citation>
    <scope>NUCLEOTIDE SEQUENCE [LARGE SCALE GENOMIC DNA]</scope>
    <source>
        <strain evidence="2 3">AT_MEX2019</strain>
        <tissue evidence="2">Muscle</tissue>
    </source>
</reference>
<gene>
    <name evidence="2" type="ORF">ATANTOWER_021217</name>
</gene>
<comment type="caution">
    <text evidence="2">The sequence shown here is derived from an EMBL/GenBank/DDBJ whole genome shotgun (WGS) entry which is preliminary data.</text>
</comment>
<feature type="compositionally biased region" description="Basic and acidic residues" evidence="1">
    <location>
        <begin position="76"/>
        <end position="100"/>
    </location>
</feature>